<evidence type="ECO:0000313" key="2">
    <source>
        <dbReference type="EMBL" id="KAG8193650.1"/>
    </source>
</evidence>
<dbReference type="AlphaFoldDB" id="A0AAV6VA76"/>
<keyword evidence="3" id="KW-1185">Reference proteome</keyword>
<accession>A0AAV6VA76</accession>
<feature type="region of interest" description="Disordered" evidence="1">
    <location>
        <begin position="63"/>
        <end position="84"/>
    </location>
</feature>
<evidence type="ECO:0000313" key="3">
    <source>
        <dbReference type="Proteomes" id="UP000827092"/>
    </source>
</evidence>
<reference evidence="2 3" key="1">
    <citation type="journal article" date="2022" name="Nat. Ecol. Evol.">
        <title>A masculinizing supergene underlies an exaggerated male reproductive morph in a spider.</title>
        <authorList>
            <person name="Hendrickx F."/>
            <person name="De Corte Z."/>
            <person name="Sonet G."/>
            <person name="Van Belleghem S.M."/>
            <person name="Kostlbacher S."/>
            <person name="Vangestel C."/>
        </authorList>
    </citation>
    <scope>NUCLEOTIDE SEQUENCE [LARGE SCALE GENOMIC DNA]</scope>
    <source>
        <strain evidence="2">W744_W776</strain>
    </source>
</reference>
<evidence type="ECO:0000256" key="1">
    <source>
        <dbReference type="SAM" id="MobiDB-lite"/>
    </source>
</evidence>
<dbReference type="EMBL" id="JAFNEN010000116">
    <property type="protein sequence ID" value="KAG8193650.1"/>
    <property type="molecule type" value="Genomic_DNA"/>
</dbReference>
<gene>
    <name evidence="2" type="ORF">JTE90_024013</name>
</gene>
<name>A0AAV6VA76_9ARAC</name>
<dbReference type="Proteomes" id="UP000827092">
    <property type="component" value="Unassembled WGS sequence"/>
</dbReference>
<organism evidence="2 3">
    <name type="scientific">Oedothorax gibbosus</name>
    <dbReference type="NCBI Taxonomy" id="931172"/>
    <lineage>
        <taxon>Eukaryota</taxon>
        <taxon>Metazoa</taxon>
        <taxon>Ecdysozoa</taxon>
        <taxon>Arthropoda</taxon>
        <taxon>Chelicerata</taxon>
        <taxon>Arachnida</taxon>
        <taxon>Araneae</taxon>
        <taxon>Araneomorphae</taxon>
        <taxon>Entelegynae</taxon>
        <taxon>Araneoidea</taxon>
        <taxon>Linyphiidae</taxon>
        <taxon>Erigoninae</taxon>
        <taxon>Oedothorax</taxon>
    </lineage>
</organism>
<comment type="caution">
    <text evidence="2">The sequence shown here is derived from an EMBL/GenBank/DDBJ whole genome shotgun (WGS) entry which is preliminary data.</text>
</comment>
<protein>
    <submittedName>
        <fullName evidence="2">Uncharacterized protein</fullName>
    </submittedName>
</protein>
<proteinExistence type="predicted"/>
<sequence length="84" mass="9850">MSPPPTLTPPNKLLDSRASTNVFFGFLDNIWYTTFFLLYEDFYNDEPATNPLLHQTNFSIVEQKQPQSQFDKQIKRSPVPERIQ</sequence>